<dbReference type="Proteomes" id="UP000192940">
    <property type="component" value="Chromosome I"/>
</dbReference>
<evidence type="ECO:0000313" key="3">
    <source>
        <dbReference type="Proteomes" id="UP000192940"/>
    </source>
</evidence>
<sequence length="316" mass="34155">MDIFLGVDGGGTKTEAAAIDSHGKVLSRYSGSSTNPYVVTFDGAMQELSNVLNRVVEPLSLSLSDVAIKGICLGMSGVSTSEEKDNVISFLRSYQQQHDHSFPISITTEAEISLMASLEREYGILVISGTGSNTYGITQKGKRYRVGGWGHILGDEGSGYQIGLLTLKTVIKSLEGMLPATLMSQRITDAYNFGHISELKSYVYQSSIGRNDIAAFARYCVEAAKDGDDLAQGILRDQAVELAETTTALIGRDSELTETEVVCTGSIFNHSAIFRDAFRETLLSRFPGLSFMEGKNDLTPADGAALLSRKLYSEKV</sequence>
<accession>A0A1X7GHK1</accession>
<dbReference type="GO" id="GO:0045127">
    <property type="term" value="F:N-acetylglucosamine kinase activity"/>
    <property type="evidence" value="ECO:0007669"/>
    <property type="project" value="InterPro"/>
</dbReference>
<dbReference type="STRING" id="1313296.SAMN05661091_0621"/>
<name>A0A1X7GHK1_9BACL</name>
<dbReference type="SUPFAM" id="SSF53067">
    <property type="entry name" value="Actin-like ATPase domain"/>
    <property type="match status" value="2"/>
</dbReference>
<dbReference type="Gene3D" id="3.30.420.40">
    <property type="match status" value="2"/>
</dbReference>
<dbReference type="EMBL" id="LT840184">
    <property type="protein sequence ID" value="SMF69893.1"/>
    <property type="molecule type" value="Genomic_DNA"/>
</dbReference>
<dbReference type="InterPro" id="IPR043129">
    <property type="entry name" value="ATPase_NBD"/>
</dbReference>
<dbReference type="InterPro" id="IPR039758">
    <property type="entry name" value="NAGK-like"/>
</dbReference>
<dbReference type="PANTHER" id="PTHR12862:SF0">
    <property type="entry name" value="N-ACETYL-D-GLUCOSAMINE KINASE"/>
    <property type="match status" value="1"/>
</dbReference>
<dbReference type="AlphaFoldDB" id="A0A1X7GHK1"/>
<proteinExistence type="predicted"/>
<dbReference type="InterPro" id="IPR002731">
    <property type="entry name" value="ATPase_BadF"/>
</dbReference>
<keyword evidence="3" id="KW-1185">Reference proteome</keyword>
<protein>
    <submittedName>
        <fullName evidence="2">BadF-type ATPase</fullName>
    </submittedName>
</protein>
<evidence type="ECO:0000259" key="1">
    <source>
        <dbReference type="Pfam" id="PF01869"/>
    </source>
</evidence>
<dbReference type="CDD" id="cd24007">
    <property type="entry name" value="ASKHA_NBD_eukNAGK-like"/>
    <property type="match status" value="1"/>
</dbReference>
<feature type="domain" description="ATPase BadF/BadG/BcrA/BcrD type" evidence="1">
    <location>
        <begin position="5"/>
        <end position="307"/>
    </location>
</feature>
<gene>
    <name evidence="2" type="ORF">SAMN05661091_0621</name>
</gene>
<dbReference type="Pfam" id="PF01869">
    <property type="entry name" value="BcrAD_BadFG"/>
    <property type="match status" value="1"/>
</dbReference>
<evidence type="ECO:0000313" key="2">
    <source>
        <dbReference type="EMBL" id="SMF69893.1"/>
    </source>
</evidence>
<organism evidence="2 3">
    <name type="scientific">Paenibacillus uliginis N3/975</name>
    <dbReference type="NCBI Taxonomy" id="1313296"/>
    <lineage>
        <taxon>Bacteria</taxon>
        <taxon>Bacillati</taxon>
        <taxon>Bacillota</taxon>
        <taxon>Bacilli</taxon>
        <taxon>Bacillales</taxon>
        <taxon>Paenibacillaceae</taxon>
        <taxon>Paenibacillus</taxon>
    </lineage>
</organism>
<dbReference type="PANTHER" id="PTHR12862">
    <property type="entry name" value="BADF TYPE ATPASE DOMAIN-CONTAINING PROTEIN"/>
    <property type="match status" value="1"/>
</dbReference>
<reference evidence="2 3" key="1">
    <citation type="submission" date="2017-04" db="EMBL/GenBank/DDBJ databases">
        <authorList>
            <person name="Afonso C.L."/>
            <person name="Miller P.J."/>
            <person name="Scott M.A."/>
            <person name="Spackman E."/>
            <person name="Goraichik I."/>
            <person name="Dimitrov K.M."/>
            <person name="Suarez D.L."/>
            <person name="Swayne D.E."/>
        </authorList>
    </citation>
    <scope>NUCLEOTIDE SEQUENCE [LARGE SCALE GENOMIC DNA]</scope>
    <source>
        <strain evidence="2 3">N3/975</strain>
    </source>
</reference>
<dbReference type="RefSeq" id="WP_208917714.1">
    <property type="nucleotide sequence ID" value="NZ_LT840184.1"/>
</dbReference>